<name>A0A549SPI4_METSR</name>
<dbReference type="Pfam" id="PF13707">
    <property type="entry name" value="RloB"/>
    <property type="match status" value="1"/>
</dbReference>
<feature type="region of interest" description="Disordered" evidence="1">
    <location>
        <begin position="181"/>
        <end position="202"/>
    </location>
</feature>
<dbReference type="RefSeq" id="WP_142863458.1">
    <property type="nucleotide sequence ID" value="NZ_VJMF01000054.1"/>
</dbReference>
<dbReference type="Proteomes" id="UP000316781">
    <property type="component" value="Unassembled WGS sequence"/>
</dbReference>
<dbReference type="InterPro" id="IPR025591">
    <property type="entry name" value="RloB"/>
</dbReference>
<protein>
    <submittedName>
        <fullName evidence="2">RloB domain-containing protein</fullName>
    </submittedName>
</protein>
<sequence length="218" mass="25007">MARDRWDLAREKAKRQPKRRIIIYCEGKKTEPAYFRALERHYRNALIKVETIQAGVPMTVAERAVARAIDEGLSKRSRRKPKNSFEEGDQVWAAFDVDEHPRFDEAVALCVSTGVGICRSNPCFEVWLILHEQEFHSPADRHAVCAHLERLRPEYDSNGAKTCDFEEMVHRVETAETRAKTQLQSREKERAPFGRPSTTAGELTAAIREAAALHRPKR</sequence>
<evidence type="ECO:0000313" key="3">
    <source>
        <dbReference type="Proteomes" id="UP000316781"/>
    </source>
</evidence>
<evidence type="ECO:0000313" key="2">
    <source>
        <dbReference type="EMBL" id="TRL31534.1"/>
    </source>
</evidence>
<comment type="caution">
    <text evidence="2">The sequence shown here is derived from an EMBL/GenBank/DDBJ whole genome shotgun (WGS) entry which is preliminary data.</text>
</comment>
<dbReference type="EMBL" id="VJMF01000054">
    <property type="protein sequence ID" value="TRL31534.1"/>
    <property type="molecule type" value="Genomic_DNA"/>
</dbReference>
<evidence type="ECO:0000256" key="1">
    <source>
        <dbReference type="SAM" id="MobiDB-lite"/>
    </source>
</evidence>
<reference evidence="2 3" key="1">
    <citation type="submission" date="2019-07" db="EMBL/GenBank/DDBJ databases">
        <title>Ln-dependent methylotrophs.</title>
        <authorList>
            <person name="Tani A."/>
        </authorList>
    </citation>
    <scope>NUCLEOTIDE SEQUENCE [LARGE SCALE GENOMIC DNA]</scope>
    <source>
        <strain evidence="2 3">SM89A</strain>
    </source>
</reference>
<gene>
    <name evidence="2" type="ORF">FM996_13575</name>
</gene>
<proteinExistence type="predicted"/>
<accession>A0A549SPI4</accession>
<dbReference type="AlphaFoldDB" id="A0A549SPI4"/>
<feature type="compositionally biased region" description="Basic and acidic residues" evidence="1">
    <location>
        <begin position="181"/>
        <end position="192"/>
    </location>
</feature>
<organism evidence="2 3">
    <name type="scientific">Methylosinus sporium</name>
    <dbReference type="NCBI Taxonomy" id="428"/>
    <lineage>
        <taxon>Bacteria</taxon>
        <taxon>Pseudomonadati</taxon>
        <taxon>Pseudomonadota</taxon>
        <taxon>Alphaproteobacteria</taxon>
        <taxon>Hyphomicrobiales</taxon>
        <taxon>Methylocystaceae</taxon>
        <taxon>Methylosinus</taxon>
    </lineage>
</organism>